<comment type="similarity">
    <text evidence="1 9">Belongs to the endoribonuclease YbeY family.</text>
</comment>
<keyword evidence="11" id="KW-1185">Reference proteome</keyword>
<evidence type="ECO:0000256" key="6">
    <source>
        <dbReference type="ARBA" id="ARBA00022759"/>
    </source>
</evidence>
<dbReference type="InterPro" id="IPR023091">
    <property type="entry name" value="MetalPrtase_cat_dom_sf_prd"/>
</dbReference>
<sequence length="216" mass="24546">MRESMSQVSLEVNVQDCFWLSEESETAPKQQKSPVDVFVEDLSSPISPQTWEQWFTQWFSMLNPNIPQVRSYELSLRLTDNTEIQQLNAQYRSLDVPTDVLAFATLEESCPQLPASEMFTSQSLYLGDLVISVETAARQAQQQGHPLKIELGWLAAHGLLHLLGWDHPDDRTLIQMLDQQAIMLQSVGLKVNKTMLENVNLVEYSRTPVVNQGRSV</sequence>
<dbReference type="SUPFAM" id="SSF55486">
    <property type="entry name" value="Metalloproteases ('zincins'), catalytic domain"/>
    <property type="match status" value="1"/>
</dbReference>
<dbReference type="GO" id="GO:0005737">
    <property type="term" value="C:cytoplasm"/>
    <property type="evidence" value="ECO:0007669"/>
    <property type="project" value="UniProtKB-SubCell"/>
</dbReference>
<evidence type="ECO:0000256" key="2">
    <source>
        <dbReference type="ARBA" id="ARBA00022517"/>
    </source>
</evidence>
<evidence type="ECO:0000313" key="10">
    <source>
        <dbReference type="EMBL" id="ERT04629.1"/>
    </source>
</evidence>
<dbReference type="GO" id="GO:0008270">
    <property type="term" value="F:zinc ion binding"/>
    <property type="evidence" value="ECO:0007669"/>
    <property type="project" value="UniProtKB-UniRule"/>
</dbReference>
<dbReference type="GO" id="GO:0006364">
    <property type="term" value="P:rRNA processing"/>
    <property type="evidence" value="ECO:0007669"/>
    <property type="project" value="UniProtKB-UniRule"/>
</dbReference>
<dbReference type="EMBL" id="AUZM01000087">
    <property type="protein sequence ID" value="ERT04629.1"/>
    <property type="molecule type" value="Genomic_DNA"/>
</dbReference>
<protein>
    <recommendedName>
        <fullName evidence="9">Endoribonuclease YbeY</fullName>
        <ecNumber evidence="9">3.1.-.-</ecNumber>
    </recommendedName>
</protein>
<dbReference type="NCBIfam" id="TIGR00043">
    <property type="entry name" value="rRNA maturation RNase YbeY"/>
    <property type="match status" value="1"/>
</dbReference>
<keyword evidence="4 9" id="KW-0540">Nuclease</keyword>
<dbReference type="Pfam" id="PF02130">
    <property type="entry name" value="YbeY"/>
    <property type="match status" value="1"/>
</dbReference>
<feature type="binding site" evidence="9">
    <location>
        <position position="161"/>
    </location>
    <ligand>
        <name>Zn(2+)</name>
        <dbReference type="ChEBI" id="CHEBI:29105"/>
        <note>catalytic</note>
    </ligand>
</feature>
<keyword evidence="6 9" id="KW-0255">Endonuclease</keyword>
<name>U7Q9X5_9CYAN</name>
<dbReference type="GO" id="GO:0004222">
    <property type="term" value="F:metalloendopeptidase activity"/>
    <property type="evidence" value="ECO:0007669"/>
    <property type="project" value="InterPro"/>
</dbReference>
<keyword evidence="9" id="KW-0963">Cytoplasm</keyword>
<keyword evidence="3 9" id="KW-0698">rRNA processing</keyword>
<feature type="binding site" evidence="9">
    <location>
        <position position="157"/>
    </location>
    <ligand>
        <name>Zn(2+)</name>
        <dbReference type="ChEBI" id="CHEBI:29105"/>
        <note>catalytic</note>
    </ligand>
</feature>
<comment type="caution">
    <text evidence="10">The sequence shown here is derived from an EMBL/GenBank/DDBJ whole genome shotgun (WGS) entry which is preliminary data.</text>
</comment>
<comment type="cofactor">
    <cofactor evidence="9">
        <name>Zn(2+)</name>
        <dbReference type="ChEBI" id="CHEBI:29105"/>
    </cofactor>
    <text evidence="9">Binds 1 zinc ion.</text>
</comment>
<feature type="binding site" evidence="9">
    <location>
        <position position="167"/>
    </location>
    <ligand>
        <name>Zn(2+)</name>
        <dbReference type="ChEBI" id="CHEBI:29105"/>
        <note>catalytic</note>
    </ligand>
</feature>
<comment type="subcellular location">
    <subcellularLocation>
        <location evidence="9">Cytoplasm</location>
    </subcellularLocation>
</comment>
<dbReference type="EC" id="3.1.-.-" evidence="9"/>
<proteinExistence type="inferred from homology"/>
<evidence type="ECO:0000256" key="1">
    <source>
        <dbReference type="ARBA" id="ARBA00010875"/>
    </source>
</evidence>
<reference evidence="10 11" key="1">
    <citation type="journal article" date="2013" name="Front. Microbiol.">
        <title>Comparative genomic analyses of the cyanobacterium, Lyngbya aestuarii BL J, a powerful hydrogen producer.</title>
        <authorList>
            <person name="Kothari A."/>
            <person name="Vaughn M."/>
            <person name="Garcia-Pichel F."/>
        </authorList>
    </citation>
    <scope>NUCLEOTIDE SEQUENCE [LARGE SCALE GENOMIC DNA]</scope>
    <source>
        <strain evidence="10 11">BL J</strain>
    </source>
</reference>
<gene>
    <name evidence="9" type="primary">ybeY</name>
    <name evidence="10" type="ORF">M595_5431</name>
</gene>
<keyword evidence="8 9" id="KW-0862">Zinc</keyword>
<dbReference type="Gene3D" id="3.40.390.30">
    <property type="entry name" value="Metalloproteases ('zincins'), catalytic domain"/>
    <property type="match status" value="1"/>
</dbReference>
<evidence type="ECO:0000256" key="7">
    <source>
        <dbReference type="ARBA" id="ARBA00022801"/>
    </source>
</evidence>
<dbReference type="InterPro" id="IPR020549">
    <property type="entry name" value="YbeY_CS"/>
</dbReference>
<dbReference type="PANTHER" id="PTHR46986:SF1">
    <property type="entry name" value="ENDORIBONUCLEASE YBEY, CHLOROPLASTIC"/>
    <property type="match status" value="1"/>
</dbReference>
<evidence type="ECO:0000256" key="4">
    <source>
        <dbReference type="ARBA" id="ARBA00022722"/>
    </source>
</evidence>
<evidence type="ECO:0000256" key="5">
    <source>
        <dbReference type="ARBA" id="ARBA00022723"/>
    </source>
</evidence>
<evidence type="ECO:0000256" key="9">
    <source>
        <dbReference type="HAMAP-Rule" id="MF_00009"/>
    </source>
</evidence>
<dbReference type="PANTHER" id="PTHR46986">
    <property type="entry name" value="ENDORIBONUCLEASE YBEY, CHLOROPLASTIC"/>
    <property type="match status" value="1"/>
</dbReference>
<comment type="function">
    <text evidence="9">Single strand-specific metallo-endoribonuclease involved in late-stage 70S ribosome quality control and in maturation of the 3' terminus of the 16S rRNA.</text>
</comment>
<dbReference type="HAMAP" id="MF_00009">
    <property type="entry name" value="Endoribonucl_YbeY"/>
    <property type="match status" value="1"/>
</dbReference>
<dbReference type="GO" id="GO:0004521">
    <property type="term" value="F:RNA endonuclease activity"/>
    <property type="evidence" value="ECO:0007669"/>
    <property type="project" value="UniProtKB-UniRule"/>
</dbReference>
<dbReference type="AlphaFoldDB" id="U7Q9X5"/>
<organism evidence="10 11">
    <name type="scientific">Lyngbya aestuarii BL J</name>
    <dbReference type="NCBI Taxonomy" id="1348334"/>
    <lineage>
        <taxon>Bacteria</taxon>
        <taxon>Bacillati</taxon>
        <taxon>Cyanobacteriota</taxon>
        <taxon>Cyanophyceae</taxon>
        <taxon>Oscillatoriophycideae</taxon>
        <taxon>Oscillatoriales</taxon>
        <taxon>Microcoleaceae</taxon>
        <taxon>Lyngbya</taxon>
    </lineage>
</organism>
<keyword evidence="2 9" id="KW-0690">Ribosome biogenesis</keyword>
<dbReference type="Proteomes" id="UP000017127">
    <property type="component" value="Unassembled WGS sequence"/>
</dbReference>
<evidence type="ECO:0000313" key="11">
    <source>
        <dbReference type="Proteomes" id="UP000017127"/>
    </source>
</evidence>
<dbReference type="PROSITE" id="PS01306">
    <property type="entry name" value="UPF0054"/>
    <property type="match status" value="1"/>
</dbReference>
<keyword evidence="5 9" id="KW-0479">Metal-binding</keyword>
<dbReference type="PATRIC" id="fig|1348334.3.peg.5224"/>
<evidence type="ECO:0000256" key="3">
    <source>
        <dbReference type="ARBA" id="ARBA00022552"/>
    </source>
</evidence>
<accession>U7Q9X5</accession>
<keyword evidence="7 9" id="KW-0378">Hydrolase</keyword>
<evidence type="ECO:0000256" key="8">
    <source>
        <dbReference type="ARBA" id="ARBA00022833"/>
    </source>
</evidence>
<dbReference type="InterPro" id="IPR002036">
    <property type="entry name" value="YbeY"/>
</dbReference>